<name>A0AAE3CIP4_9PROT</name>
<proteinExistence type="predicted"/>
<keyword evidence="1" id="KW-0067">ATP-binding</keyword>
<dbReference type="InterPro" id="IPR027417">
    <property type="entry name" value="P-loop_NTPase"/>
</dbReference>
<dbReference type="RefSeq" id="WP_215885348.1">
    <property type="nucleotide sequence ID" value="NZ_JAAXYO010000030.1"/>
</dbReference>
<organism evidence="1 2">
    <name type="scientific">Igneacidithiobacillus copahuensis</name>
    <dbReference type="NCBI Taxonomy" id="2724909"/>
    <lineage>
        <taxon>Bacteria</taxon>
        <taxon>Pseudomonadati</taxon>
        <taxon>Pseudomonadota</taxon>
        <taxon>Acidithiobacillia</taxon>
        <taxon>Acidithiobacillales</taxon>
        <taxon>Acidithiobacillaceae</taxon>
        <taxon>Igneacidithiobacillus</taxon>
    </lineage>
</organism>
<sequence>MQYGFQRLVLLGSAGYSRAELPLDGAVSLVAPNNTGKTSLINALQFLLIIDRRRMDFGAHDVDKSRRFYFPNNSAYVLLEVSLPESGTVVLGCVGKGVSFEYEYFAYAGPLKVEEFC</sequence>
<protein>
    <submittedName>
        <fullName evidence="1">ATP-binding protein</fullName>
    </submittedName>
</protein>
<evidence type="ECO:0000313" key="1">
    <source>
        <dbReference type="EMBL" id="MBU2787008.1"/>
    </source>
</evidence>
<gene>
    <name evidence="1" type="ORF">HFQ13_02060</name>
</gene>
<dbReference type="GO" id="GO:0005524">
    <property type="term" value="F:ATP binding"/>
    <property type="evidence" value="ECO:0007669"/>
    <property type="project" value="UniProtKB-KW"/>
</dbReference>
<dbReference type="GO" id="GO:0016887">
    <property type="term" value="F:ATP hydrolysis activity"/>
    <property type="evidence" value="ECO:0007669"/>
    <property type="project" value="InterPro"/>
</dbReference>
<reference evidence="1" key="1">
    <citation type="journal article" date="2021" name="ISME J.">
        <title>Genomic evolution of the class Acidithiobacillia: deep-branching Proteobacteria living in extreme acidic conditions.</title>
        <authorList>
            <person name="Moya-Beltran A."/>
            <person name="Beard S."/>
            <person name="Rojas-Villalobos C."/>
            <person name="Issotta F."/>
            <person name="Gallardo Y."/>
            <person name="Ulloa R."/>
            <person name="Giaveno A."/>
            <person name="Degli Esposti M."/>
            <person name="Johnson D.B."/>
            <person name="Quatrini R."/>
        </authorList>
    </citation>
    <scope>NUCLEOTIDE SEQUENCE</scope>
    <source>
        <strain evidence="1">VAN18-1</strain>
    </source>
</reference>
<dbReference type="Proteomes" id="UP001197378">
    <property type="component" value="Unassembled WGS sequence"/>
</dbReference>
<comment type="caution">
    <text evidence="1">The sequence shown here is derived from an EMBL/GenBank/DDBJ whole genome shotgun (WGS) entry which is preliminary data.</text>
</comment>
<keyword evidence="2" id="KW-1185">Reference proteome</keyword>
<dbReference type="AlphaFoldDB" id="A0AAE3CIP4"/>
<accession>A0AAE3CIP4</accession>
<dbReference type="Gene3D" id="3.40.1140.10">
    <property type="match status" value="1"/>
</dbReference>
<dbReference type="EMBL" id="JAAXYO010000030">
    <property type="protein sequence ID" value="MBU2787008.1"/>
    <property type="molecule type" value="Genomic_DNA"/>
</dbReference>
<feature type="non-terminal residue" evidence="1">
    <location>
        <position position="117"/>
    </location>
</feature>
<keyword evidence="1" id="KW-0547">Nucleotide-binding</keyword>
<dbReference type="SUPFAM" id="SSF52540">
    <property type="entry name" value="P-loop containing nucleoside triphosphate hydrolases"/>
    <property type="match status" value="1"/>
</dbReference>
<evidence type="ECO:0000313" key="2">
    <source>
        <dbReference type="Proteomes" id="UP001197378"/>
    </source>
</evidence>